<keyword evidence="10" id="KW-1185">Reference proteome</keyword>
<keyword evidence="3" id="KW-0210">Decarboxylase</keyword>
<dbReference type="InterPro" id="IPR011995">
    <property type="entry name" value="OMPdecase_type-2"/>
</dbReference>
<gene>
    <name evidence="9" type="ORF">SAMN05445756_0034</name>
</gene>
<evidence type="ECO:0000256" key="1">
    <source>
        <dbReference type="ARBA" id="ARBA00004861"/>
    </source>
</evidence>
<evidence type="ECO:0000256" key="6">
    <source>
        <dbReference type="ARBA" id="ARBA00049157"/>
    </source>
</evidence>
<dbReference type="PANTHER" id="PTHR43375">
    <property type="entry name" value="OROTIDINE 5'-PHOSPHATE DECARBOXYLASE"/>
    <property type="match status" value="1"/>
</dbReference>
<proteinExistence type="inferred from homology"/>
<dbReference type="NCBIfam" id="TIGR02127">
    <property type="entry name" value="pyrF_sub2"/>
    <property type="match status" value="1"/>
</dbReference>
<dbReference type="Gene3D" id="3.20.20.70">
    <property type="entry name" value="Aldolase class I"/>
    <property type="match status" value="1"/>
</dbReference>
<evidence type="ECO:0000256" key="4">
    <source>
        <dbReference type="ARBA" id="ARBA00022975"/>
    </source>
</evidence>
<dbReference type="CDD" id="cd04725">
    <property type="entry name" value="OMP_decarboxylase_like"/>
    <property type="match status" value="1"/>
</dbReference>
<dbReference type="Proteomes" id="UP000198122">
    <property type="component" value="Unassembled WGS sequence"/>
</dbReference>
<dbReference type="InterPro" id="IPR011060">
    <property type="entry name" value="RibuloseP-bd_barrel"/>
</dbReference>
<evidence type="ECO:0000256" key="5">
    <source>
        <dbReference type="ARBA" id="ARBA00023239"/>
    </source>
</evidence>
<evidence type="ECO:0000256" key="7">
    <source>
        <dbReference type="NCBIfam" id="TIGR02127"/>
    </source>
</evidence>
<organism evidence="9 10">
    <name type="scientific">Kytococcus aerolatus</name>
    <dbReference type="NCBI Taxonomy" id="592308"/>
    <lineage>
        <taxon>Bacteria</taxon>
        <taxon>Bacillati</taxon>
        <taxon>Actinomycetota</taxon>
        <taxon>Actinomycetes</taxon>
        <taxon>Micrococcales</taxon>
        <taxon>Kytococcaceae</taxon>
        <taxon>Kytococcus</taxon>
    </lineage>
</organism>
<dbReference type="GO" id="GO:0044205">
    <property type="term" value="P:'de novo' UMP biosynthetic process"/>
    <property type="evidence" value="ECO:0007669"/>
    <property type="project" value="UniProtKB-UniPathway"/>
</dbReference>
<accession>A0A212T0J0</accession>
<dbReference type="InterPro" id="IPR001754">
    <property type="entry name" value="OMPdeCOase_dom"/>
</dbReference>
<keyword evidence="4" id="KW-0665">Pyrimidine biosynthesis</keyword>
<evidence type="ECO:0000313" key="9">
    <source>
        <dbReference type="EMBL" id="SNC59284.1"/>
    </source>
</evidence>
<feature type="domain" description="Orotidine 5'-phosphate decarboxylase" evidence="8">
    <location>
        <begin position="17"/>
        <end position="260"/>
    </location>
</feature>
<name>A0A212T0J0_9MICO</name>
<dbReference type="EMBL" id="FYEZ01000001">
    <property type="protein sequence ID" value="SNC59284.1"/>
    <property type="molecule type" value="Genomic_DNA"/>
</dbReference>
<dbReference type="InterPro" id="IPR018089">
    <property type="entry name" value="OMPdecase_AS"/>
</dbReference>
<comment type="similarity">
    <text evidence="2">Belongs to the OMP decarboxylase family. Type 2 subfamily.</text>
</comment>
<dbReference type="PANTHER" id="PTHR43375:SF1">
    <property type="entry name" value="OROTIDINE 5'-PHOSPHATE DECARBOXYLASE"/>
    <property type="match status" value="1"/>
</dbReference>
<dbReference type="GO" id="GO:0004590">
    <property type="term" value="F:orotidine-5'-phosphate decarboxylase activity"/>
    <property type="evidence" value="ECO:0007669"/>
    <property type="project" value="UniProtKB-UniRule"/>
</dbReference>
<comment type="catalytic activity">
    <reaction evidence="6">
        <text>orotidine 5'-phosphate + H(+) = UMP + CO2</text>
        <dbReference type="Rhea" id="RHEA:11596"/>
        <dbReference type="ChEBI" id="CHEBI:15378"/>
        <dbReference type="ChEBI" id="CHEBI:16526"/>
        <dbReference type="ChEBI" id="CHEBI:57538"/>
        <dbReference type="ChEBI" id="CHEBI:57865"/>
        <dbReference type="EC" id="4.1.1.23"/>
    </reaction>
</comment>
<dbReference type="SUPFAM" id="SSF51366">
    <property type="entry name" value="Ribulose-phoshate binding barrel"/>
    <property type="match status" value="1"/>
</dbReference>
<dbReference type="GO" id="GO:0006207">
    <property type="term" value="P:'de novo' pyrimidine nucleobase biosynthetic process"/>
    <property type="evidence" value="ECO:0007669"/>
    <property type="project" value="InterPro"/>
</dbReference>
<dbReference type="Pfam" id="PF00215">
    <property type="entry name" value="OMPdecase"/>
    <property type="match status" value="1"/>
</dbReference>
<keyword evidence="5" id="KW-0456">Lyase</keyword>
<comment type="pathway">
    <text evidence="1">Pyrimidine metabolism; UMP biosynthesis via de novo pathway; UMP from orotate: step 2/2.</text>
</comment>
<evidence type="ECO:0000313" key="10">
    <source>
        <dbReference type="Proteomes" id="UP000198122"/>
    </source>
</evidence>
<dbReference type="SMART" id="SM00934">
    <property type="entry name" value="OMPdecase"/>
    <property type="match status" value="1"/>
</dbReference>
<dbReference type="AlphaFoldDB" id="A0A212T0J0"/>
<reference evidence="9 10" key="1">
    <citation type="submission" date="2017-06" db="EMBL/GenBank/DDBJ databases">
        <authorList>
            <person name="Kim H.J."/>
            <person name="Triplett B.A."/>
        </authorList>
    </citation>
    <scope>NUCLEOTIDE SEQUENCE [LARGE SCALE GENOMIC DNA]</scope>
    <source>
        <strain evidence="9 10">DSM 22179</strain>
    </source>
</reference>
<evidence type="ECO:0000256" key="3">
    <source>
        <dbReference type="ARBA" id="ARBA00022793"/>
    </source>
</evidence>
<dbReference type="InterPro" id="IPR013785">
    <property type="entry name" value="Aldolase_TIM"/>
</dbReference>
<dbReference type="EC" id="4.1.1.23" evidence="7"/>
<dbReference type="RefSeq" id="WP_088817101.1">
    <property type="nucleotide sequence ID" value="NZ_FYEZ01000001.1"/>
</dbReference>
<dbReference type="OrthoDB" id="9808470at2"/>
<protein>
    <recommendedName>
        <fullName evidence="7">Orotidine-5'-phosphate decarboxylase</fullName>
        <ecNumber evidence="7">4.1.1.23</ecNumber>
    </recommendedName>
</protein>
<evidence type="ECO:0000256" key="2">
    <source>
        <dbReference type="ARBA" id="ARBA00008847"/>
    </source>
</evidence>
<dbReference type="PROSITE" id="PS00156">
    <property type="entry name" value="OMPDECASE"/>
    <property type="match status" value="1"/>
</dbReference>
<dbReference type="UniPathway" id="UPA00070">
    <property type="reaction ID" value="UER00120"/>
</dbReference>
<sequence length="272" mass="27503">MAGFGERLQAALAEHGPLCVGIDPHPALLESVELEADVEGLREFTQRCVAAFAGRVAAVKPQSALFEAFGAAGIAVLEEAIAGLRAAGTLVVLDAKRGDIGSTNAGYARAWFGEGAPLRCDAVTLSPYLGPESLDGIVAAARADGAGAFVLCRTSNPEAAAVQTALVAEGETVARSVARWAAGHDGDVGLVVGITVADARRELDLDRGEVPLLVPGFGAQGGAAADLVGVLGEAAAGRSLASVSRDVLRHAGSVEELVEAVDGWASAFAGQR</sequence>
<evidence type="ECO:0000259" key="8">
    <source>
        <dbReference type="SMART" id="SM00934"/>
    </source>
</evidence>